<dbReference type="GO" id="GO:0005737">
    <property type="term" value="C:cytoplasm"/>
    <property type="evidence" value="ECO:0007669"/>
    <property type="project" value="InterPro"/>
</dbReference>
<dbReference type="NCBIfam" id="NF002325">
    <property type="entry name" value="PRK01278.1"/>
    <property type="match status" value="1"/>
</dbReference>
<dbReference type="EMBL" id="OB665918">
    <property type="protein sequence ID" value="CAD7233258.1"/>
    <property type="molecule type" value="Genomic_DNA"/>
</dbReference>
<evidence type="ECO:0000256" key="3">
    <source>
        <dbReference type="ARBA" id="ARBA00008954"/>
    </source>
</evidence>
<protein>
    <recommendedName>
        <fullName evidence="4">acetylornithine transaminase</fullName>
        <ecNumber evidence="4">2.6.1.11</ecNumber>
    </recommendedName>
</protein>
<evidence type="ECO:0000256" key="5">
    <source>
        <dbReference type="ARBA" id="ARBA00022576"/>
    </source>
</evidence>
<dbReference type="InterPro" id="IPR036393">
    <property type="entry name" value="AceGlu_kinase-like_sf"/>
</dbReference>
<feature type="domain" description="Aspartate/glutamate/uridylate kinase" evidence="9">
    <location>
        <begin position="3"/>
        <end position="159"/>
    </location>
</feature>
<dbReference type="GO" id="GO:0042802">
    <property type="term" value="F:identical protein binding"/>
    <property type="evidence" value="ECO:0007669"/>
    <property type="project" value="TreeGrafter"/>
</dbReference>
<dbReference type="GO" id="GO:0003992">
    <property type="term" value="F:N2-acetyl-L-ornithine:2-oxoglutarate 5-aminotransferase activity"/>
    <property type="evidence" value="ECO:0007669"/>
    <property type="project" value="UniProtKB-EC"/>
</dbReference>
<evidence type="ECO:0000256" key="8">
    <source>
        <dbReference type="ARBA" id="ARBA00022898"/>
    </source>
</evidence>
<dbReference type="InterPro" id="IPR004636">
    <property type="entry name" value="AcOrn/SuccOrn_fam"/>
</dbReference>
<dbReference type="InterPro" id="IPR015424">
    <property type="entry name" value="PyrdxlP-dep_Trfase"/>
</dbReference>
<dbReference type="OrthoDB" id="10261433at2759"/>
<dbReference type="PROSITE" id="PS00600">
    <property type="entry name" value="AA_TRANSFER_CLASS_3"/>
    <property type="match status" value="1"/>
</dbReference>
<evidence type="ECO:0000256" key="6">
    <source>
        <dbReference type="ARBA" id="ARBA00022605"/>
    </source>
</evidence>
<dbReference type="Gene3D" id="3.40.1160.10">
    <property type="entry name" value="Acetylglutamate kinase-like"/>
    <property type="match status" value="1"/>
</dbReference>
<evidence type="ECO:0000259" key="9">
    <source>
        <dbReference type="Pfam" id="PF00696"/>
    </source>
</evidence>
<comment type="similarity">
    <text evidence="3">Belongs to the class-III pyridoxal-phosphate-dependent aminotransferase family.</text>
</comment>
<dbReference type="SUPFAM" id="SSF53633">
    <property type="entry name" value="Carbamate kinase-like"/>
    <property type="match status" value="1"/>
</dbReference>
<dbReference type="GO" id="GO:0030170">
    <property type="term" value="F:pyridoxal phosphate binding"/>
    <property type="evidence" value="ECO:0007669"/>
    <property type="project" value="InterPro"/>
</dbReference>
<evidence type="ECO:0000256" key="7">
    <source>
        <dbReference type="ARBA" id="ARBA00022679"/>
    </source>
</evidence>
<comment type="pathway">
    <text evidence="2">Amino-acid biosynthesis; L-arginine biosynthesis; N(2)-acetyl-L-ornithine from L-glutamate: step 4/4.</text>
</comment>
<comment type="cofactor">
    <cofactor evidence="1">
        <name>pyridoxal 5'-phosphate</name>
        <dbReference type="ChEBI" id="CHEBI:597326"/>
    </cofactor>
</comment>
<evidence type="ECO:0000313" key="10">
    <source>
        <dbReference type="EMBL" id="CAD7233258.1"/>
    </source>
</evidence>
<dbReference type="GO" id="GO:0006526">
    <property type="term" value="P:L-arginine biosynthetic process"/>
    <property type="evidence" value="ECO:0007669"/>
    <property type="project" value="UniProtKB-UniPathway"/>
</dbReference>
<dbReference type="SUPFAM" id="SSF53383">
    <property type="entry name" value="PLP-dependent transferases"/>
    <property type="match status" value="1"/>
</dbReference>
<dbReference type="Pfam" id="PF00696">
    <property type="entry name" value="AA_kinase"/>
    <property type="match status" value="1"/>
</dbReference>
<dbReference type="InterPro" id="IPR015422">
    <property type="entry name" value="PyrdxlP-dep_Trfase_small"/>
</dbReference>
<dbReference type="HAMAP" id="MF_01107">
    <property type="entry name" value="ArgD_aminotrans_3"/>
    <property type="match status" value="1"/>
</dbReference>
<keyword evidence="5" id="KW-0032">Aminotransferase</keyword>
<sequence>MRVTDGETMDIVEMVLVGKVNKEIVGLINHCGGKAVGLSGRDGDLVCAEKLKMSKAVAENAPPELIDLGRVGRVTRVNPSVLRGLEQEEFIPVIAPVGVGEDGQAYNINADLVAGAIAGCLRAEKLILLTDVEGVADDQGNLLRSISQKDLEGYIQKGSIQGDVYSGRNRDGNTMKNESEIQKISDQVFLHTYNRYPVTIIEGKGCKLLDEGGREYIDFLSGIAVCSLGHCHEAVTEAICRQASRLVHVSNLYYTRPQVELARLLVEHSFAEKIFFCNSGAEANEAAIKLARKHSQPGRYEILSLVSSFHGRTLATLAATGQPKFHAGFEPLPEGFRHLPFADTAALKGAISEKTCAVLLEPIQGESGVRPLPEEYLRAVRQICDENGLLLIFDEIQTGMGRTGTLFAYEQYGVEPDIMTLAKALGNGLPIGALATKEDIGRAFSPGAHATTFGGNPVAASAGVAVMETLLAPGFLPEVRRKAKYLQENLNALSQKHRALTSGVRGLGLLQGLILTEEGCSLGGKIVTAMLEKGFLINFAGDSALRFAPPLVVTEQEIADMVAVLDAVLRSFTRP</sequence>
<keyword evidence="8" id="KW-0663">Pyridoxal phosphate</keyword>
<keyword evidence="6" id="KW-0028">Amino-acid biosynthesis</keyword>
<reference evidence="10" key="1">
    <citation type="submission" date="2020-11" db="EMBL/GenBank/DDBJ databases">
        <authorList>
            <person name="Tran Van P."/>
        </authorList>
    </citation>
    <scope>NUCLEOTIDE SEQUENCE</scope>
</reference>
<dbReference type="Gene3D" id="3.90.1150.10">
    <property type="entry name" value="Aspartate Aminotransferase, domain 1"/>
    <property type="match status" value="1"/>
</dbReference>
<dbReference type="InterPro" id="IPR015421">
    <property type="entry name" value="PyrdxlP-dep_Trfase_major"/>
</dbReference>
<dbReference type="InterPro" id="IPR004662">
    <property type="entry name" value="AcgluKinase_fam"/>
</dbReference>
<name>A0A7R8WK57_9CRUS</name>
<dbReference type="PANTHER" id="PTHR11986:SF113">
    <property type="entry name" value="SUCCINYLORNITHINE TRANSAMINASE"/>
    <property type="match status" value="1"/>
</dbReference>
<dbReference type="AlphaFoldDB" id="A0A7R8WK57"/>
<organism evidence="10">
    <name type="scientific">Cyprideis torosa</name>
    <dbReference type="NCBI Taxonomy" id="163714"/>
    <lineage>
        <taxon>Eukaryota</taxon>
        <taxon>Metazoa</taxon>
        <taxon>Ecdysozoa</taxon>
        <taxon>Arthropoda</taxon>
        <taxon>Crustacea</taxon>
        <taxon>Oligostraca</taxon>
        <taxon>Ostracoda</taxon>
        <taxon>Podocopa</taxon>
        <taxon>Podocopida</taxon>
        <taxon>Cytherocopina</taxon>
        <taxon>Cytheroidea</taxon>
        <taxon>Cytherideidae</taxon>
        <taxon>Cyprideis</taxon>
    </lineage>
</organism>
<dbReference type="NCBIfam" id="TIGR00707">
    <property type="entry name" value="argD"/>
    <property type="match status" value="1"/>
</dbReference>
<dbReference type="InterPro" id="IPR050103">
    <property type="entry name" value="Class-III_PLP-dep_AT"/>
</dbReference>
<dbReference type="FunFam" id="3.40.640.10:FF:000004">
    <property type="entry name" value="Acetylornithine aminotransferase"/>
    <property type="match status" value="1"/>
</dbReference>
<keyword evidence="7" id="KW-0808">Transferase</keyword>
<dbReference type="Gene3D" id="3.40.640.10">
    <property type="entry name" value="Type I PLP-dependent aspartate aminotransferase-like (Major domain)"/>
    <property type="match status" value="1"/>
</dbReference>
<dbReference type="EC" id="2.6.1.11" evidence="4"/>
<dbReference type="Pfam" id="PF00202">
    <property type="entry name" value="Aminotran_3"/>
    <property type="match status" value="1"/>
</dbReference>
<proteinExistence type="inferred from homology"/>
<evidence type="ECO:0000256" key="2">
    <source>
        <dbReference type="ARBA" id="ARBA00005024"/>
    </source>
</evidence>
<gene>
    <name evidence="10" type="ORF">CTOB1V02_LOCUS11081</name>
</gene>
<dbReference type="CDD" id="cd00610">
    <property type="entry name" value="OAT_like"/>
    <property type="match status" value="1"/>
</dbReference>
<accession>A0A7R8WK57</accession>
<evidence type="ECO:0000256" key="1">
    <source>
        <dbReference type="ARBA" id="ARBA00001933"/>
    </source>
</evidence>
<dbReference type="NCBIfam" id="TIGR00761">
    <property type="entry name" value="argB"/>
    <property type="match status" value="1"/>
</dbReference>
<dbReference type="UniPathway" id="UPA00068">
    <property type="reaction ID" value="UER00109"/>
</dbReference>
<dbReference type="InterPro" id="IPR005814">
    <property type="entry name" value="Aminotrans_3"/>
</dbReference>
<dbReference type="InterPro" id="IPR049704">
    <property type="entry name" value="Aminotrans_3_PPA_site"/>
</dbReference>
<evidence type="ECO:0000256" key="4">
    <source>
        <dbReference type="ARBA" id="ARBA00012919"/>
    </source>
</evidence>
<dbReference type="InterPro" id="IPR001048">
    <property type="entry name" value="Asp/Glu/Uridylate_kinase"/>
</dbReference>
<dbReference type="PANTHER" id="PTHR11986">
    <property type="entry name" value="AMINOTRANSFERASE CLASS III"/>
    <property type="match status" value="1"/>
</dbReference>
<dbReference type="NCBIfam" id="NF002874">
    <property type="entry name" value="PRK03244.1"/>
    <property type="match status" value="1"/>
</dbReference>